<dbReference type="Gene3D" id="3.30.40.10">
    <property type="entry name" value="Zinc/RING finger domain, C3HC4 (zinc finger)"/>
    <property type="match status" value="1"/>
</dbReference>
<accession>A0A9P4SFJ7</accession>
<proteinExistence type="predicted"/>
<dbReference type="Pfam" id="PF02301">
    <property type="entry name" value="HORMA"/>
    <property type="match status" value="1"/>
</dbReference>
<dbReference type="InterPro" id="IPR019786">
    <property type="entry name" value="Zinc_finger_PHD-type_CS"/>
</dbReference>
<dbReference type="PANTHER" id="PTHR48225:SF7">
    <property type="entry name" value="MEIOSIS-SPECIFIC PROTEIN HOP1"/>
    <property type="match status" value="1"/>
</dbReference>
<keyword evidence="7" id="KW-0539">Nucleus</keyword>
<evidence type="ECO:0000256" key="2">
    <source>
        <dbReference type="ARBA" id="ARBA00004286"/>
    </source>
</evidence>
<evidence type="ECO:0000256" key="6">
    <source>
        <dbReference type="ARBA" id="ARBA00022833"/>
    </source>
</evidence>
<dbReference type="Pfam" id="PF00628">
    <property type="entry name" value="PHD"/>
    <property type="match status" value="1"/>
</dbReference>
<dbReference type="InterPro" id="IPR019787">
    <property type="entry name" value="Znf_PHD-finger"/>
</dbReference>
<feature type="compositionally biased region" description="Polar residues" evidence="9">
    <location>
        <begin position="422"/>
        <end position="442"/>
    </location>
</feature>
<feature type="region of interest" description="Disordered" evidence="9">
    <location>
        <begin position="421"/>
        <end position="446"/>
    </location>
</feature>
<sequence>MDTKTTHGTIQSVRPKQSTGTATVQKEGAIAVEQRSSNIAIKQHQSTEVVQTLLNGSISCLSYLRNLFPEFCFDEQGYETSDIHVSYRDFAAGRVLTKKKPGRKGTSFRVLRRGRLESVDMFLNWLEIGAFEALKKNALRALQLSIFEDASNPSQVMESYTFTFSYRKDAQNNNELIGLDMQSSSGEIVTVRTAQHSLQMFVRRIITLCNTLPDLPDSRFLKMHLFYTEDCDPTYEPHGFQPSMNNSILFPQSNEWHKQVQSCGSMDAGFHVVSLKVSHLLNSQPAKRTREEVTCDAIPNDLPYKDKADRQDAIDIEMLDQLTLDEAPTPNTASEDAETCGKTRQEHSEQVTQDDFDANMVDESALISKSPNEAPKESAVIQPPSAQVDSLKDLSDEAQDSTQLTEDLAMREGLRRMLLSSPEPQSLEPTQPLETQTRNLQSEPEREFAGSALRLSQRVLDELNSLKLKRPRRFSPVPSSRMRAVPINCEDKIDCECGSAEEDDDMINCEFCDTWQHLHCYGYRGAKDPRIPKLYACYKCILGKELPLLHEMKSTALLRRGMRILEAHGYNNDRDFAKELKCNAQVAADVASHLRRKGYLVATSGSKHKNFNKRGLPKFHAVLPETDRFSRMLEEYFDPMAKVAHHFDIVENPVLEHTETSRKDTGITASQQITQDVDMDITSPPVDKRASGRTQSQPEINQASKEVTFTSSTPSRYSLRRYEYSKAAPDPKPVTPVRKRNREEKQNTLDKTSGKTPRSKKRFRSSMTKDLVNIGHIPSSSPVPESMRSL</sequence>
<evidence type="ECO:0000256" key="3">
    <source>
        <dbReference type="ARBA" id="ARBA00022454"/>
    </source>
</evidence>
<keyword evidence="11" id="KW-0238">DNA-binding</keyword>
<dbReference type="GO" id="GO:0007130">
    <property type="term" value="P:synaptonemal complex assembly"/>
    <property type="evidence" value="ECO:0007669"/>
    <property type="project" value="TreeGrafter"/>
</dbReference>
<feature type="compositionally biased region" description="Polar residues" evidence="9">
    <location>
        <begin position="778"/>
        <end position="790"/>
    </location>
</feature>
<dbReference type="SUPFAM" id="SSF56019">
    <property type="entry name" value="The spindle assembly checkpoint protein mad2"/>
    <property type="match status" value="1"/>
</dbReference>
<evidence type="ECO:0000256" key="4">
    <source>
        <dbReference type="ARBA" id="ARBA00022723"/>
    </source>
</evidence>
<dbReference type="InterPro" id="IPR051294">
    <property type="entry name" value="HORMA_MeioticProgression"/>
</dbReference>
<dbReference type="GO" id="GO:0005694">
    <property type="term" value="C:chromosome"/>
    <property type="evidence" value="ECO:0007669"/>
    <property type="project" value="UniProtKB-SubCell"/>
</dbReference>
<protein>
    <submittedName>
        <fullName evidence="11">DNA-binding protein</fullName>
    </submittedName>
</protein>
<dbReference type="InterPro" id="IPR011011">
    <property type="entry name" value="Znf_FYVE_PHD"/>
</dbReference>
<keyword evidence="6" id="KW-0862">Zinc</keyword>
<evidence type="ECO:0000256" key="7">
    <source>
        <dbReference type="ARBA" id="ARBA00023242"/>
    </source>
</evidence>
<dbReference type="PROSITE" id="PS01359">
    <property type="entry name" value="ZF_PHD_1"/>
    <property type="match status" value="1"/>
</dbReference>
<feature type="domain" description="HORMA" evidence="10">
    <location>
        <begin position="44"/>
        <end position="277"/>
    </location>
</feature>
<name>A0A9P4SFJ7_9PEZI</name>
<feature type="compositionally biased region" description="Polar residues" evidence="9">
    <location>
        <begin position="692"/>
        <end position="716"/>
    </location>
</feature>
<comment type="subcellular location">
    <subcellularLocation>
        <location evidence="2">Chromosome</location>
    </subcellularLocation>
    <subcellularLocation>
        <location evidence="1">Nucleus</location>
    </subcellularLocation>
</comment>
<evidence type="ECO:0000256" key="9">
    <source>
        <dbReference type="SAM" id="MobiDB-lite"/>
    </source>
</evidence>
<dbReference type="GO" id="GO:0005634">
    <property type="term" value="C:nucleus"/>
    <property type="evidence" value="ECO:0007669"/>
    <property type="project" value="UniProtKB-SubCell"/>
</dbReference>
<organism evidence="11 12">
    <name type="scientific">Patellaria atrata CBS 101060</name>
    <dbReference type="NCBI Taxonomy" id="1346257"/>
    <lineage>
        <taxon>Eukaryota</taxon>
        <taxon>Fungi</taxon>
        <taxon>Dikarya</taxon>
        <taxon>Ascomycota</taxon>
        <taxon>Pezizomycotina</taxon>
        <taxon>Dothideomycetes</taxon>
        <taxon>Dothideomycetes incertae sedis</taxon>
        <taxon>Patellariales</taxon>
        <taxon>Patellariaceae</taxon>
        <taxon>Patellaria</taxon>
    </lineage>
</organism>
<feature type="region of interest" description="Disordered" evidence="9">
    <location>
        <begin position="324"/>
        <end position="404"/>
    </location>
</feature>
<keyword evidence="8" id="KW-0469">Meiosis</keyword>
<dbReference type="Gene3D" id="3.30.900.10">
    <property type="entry name" value="HORMA domain"/>
    <property type="match status" value="1"/>
</dbReference>
<dbReference type="GO" id="GO:0003677">
    <property type="term" value="F:DNA binding"/>
    <property type="evidence" value="ECO:0007669"/>
    <property type="project" value="UniProtKB-KW"/>
</dbReference>
<comment type="caution">
    <text evidence="11">The sequence shown here is derived from an EMBL/GenBank/DDBJ whole genome shotgun (WGS) entry which is preliminary data.</text>
</comment>
<dbReference type="AlphaFoldDB" id="A0A9P4SFJ7"/>
<gene>
    <name evidence="11" type="ORF">M501DRAFT_1013335</name>
</gene>
<feature type="region of interest" description="Disordered" evidence="9">
    <location>
        <begin position="658"/>
        <end position="790"/>
    </location>
</feature>
<evidence type="ECO:0000256" key="1">
    <source>
        <dbReference type="ARBA" id="ARBA00004123"/>
    </source>
</evidence>
<dbReference type="PANTHER" id="PTHR48225">
    <property type="entry name" value="HORMA DOMAIN-CONTAINING PROTEIN 1"/>
    <property type="match status" value="1"/>
</dbReference>
<dbReference type="GO" id="GO:0008270">
    <property type="term" value="F:zinc ion binding"/>
    <property type="evidence" value="ECO:0007669"/>
    <property type="project" value="UniProtKB-KW"/>
</dbReference>
<dbReference type="InterPro" id="IPR003511">
    <property type="entry name" value="HORMA_dom"/>
</dbReference>
<evidence type="ECO:0000256" key="8">
    <source>
        <dbReference type="ARBA" id="ARBA00023254"/>
    </source>
</evidence>
<keyword evidence="5" id="KW-0863">Zinc-finger</keyword>
<evidence type="ECO:0000259" key="10">
    <source>
        <dbReference type="PROSITE" id="PS50815"/>
    </source>
</evidence>
<dbReference type="Proteomes" id="UP000799429">
    <property type="component" value="Unassembled WGS sequence"/>
</dbReference>
<dbReference type="GO" id="GO:0051598">
    <property type="term" value="P:meiotic recombination checkpoint signaling"/>
    <property type="evidence" value="ECO:0007669"/>
    <property type="project" value="TreeGrafter"/>
</dbReference>
<dbReference type="InterPro" id="IPR036570">
    <property type="entry name" value="HORMA_dom_sf"/>
</dbReference>
<feature type="compositionally biased region" description="Basic and acidic residues" evidence="9">
    <location>
        <begin position="339"/>
        <end position="349"/>
    </location>
</feature>
<dbReference type="OrthoDB" id="1928087at2759"/>
<dbReference type="InterPro" id="IPR013083">
    <property type="entry name" value="Znf_RING/FYVE/PHD"/>
</dbReference>
<evidence type="ECO:0000256" key="5">
    <source>
        <dbReference type="ARBA" id="ARBA00022771"/>
    </source>
</evidence>
<dbReference type="SUPFAM" id="SSF57903">
    <property type="entry name" value="FYVE/PHD zinc finger"/>
    <property type="match status" value="1"/>
</dbReference>
<keyword evidence="4" id="KW-0479">Metal-binding</keyword>
<keyword evidence="12" id="KW-1185">Reference proteome</keyword>
<feature type="region of interest" description="Disordered" evidence="9">
    <location>
        <begin position="1"/>
        <end position="22"/>
    </location>
</feature>
<evidence type="ECO:0000313" key="11">
    <source>
        <dbReference type="EMBL" id="KAF2841956.1"/>
    </source>
</evidence>
<evidence type="ECO:0000313" key="12">
    <source>
        <dbReference type="Proteomes" id="UP000799429"/>
    </source>
</evidence>
<keyword evidence="3" id="KW-0158">Chromosome</keyword>
<dbReference type="PROSITE" id="PS50815">
    <property type="entry name" value="HORMA"/>
    <property type="match status" value="1"/>
</dbReference>
<reference evidence="11" key="1">
    <citation type="journal article" date="2020" name="Stud. Mycol.">
        <title>101 Dothideomycetes genomes: a test case for predicting lifestyles and emergence of pathogens.</title>
        <authorList>
            <person name="Haridas S."/>
            <person name="Albert R."/>
            <person name="Binder M."/>
            <person name="Bloem J."/>
            <person name="Labutti K."/>
            <person name="Salamov A."/>
            <person name="Andreopoulos B."/>
            <person name="Baker S."/>
            <person name="Barry K."/>
            <person name="Bills G."/>
            <person name="Bluhm B."/>
            <person name="Cannon C."/>
            <person name="Castanera R."/>
            <person name="Culley D."/>
            <person name="Daum C."/>
            <person name="Ezra D."/>
            <person name="Gonzalez J."/>
            <person name="Henrissat B."/>
            <person name="Kuo A."/>
            <person name="Liang C."/>
            <person name="Lipzen A."/>
            <person name="Lutzoni F."/>
            <person name="Magnuson J."/>
            <person name="Mondo S."/>
            <person name="Nolan M."/>
            <person name="Ohm R."/>
            <person name="Pangilinan J."/>
            <person name="Park H.-J."/>
            <person name="Ramirez L."/>
            <person name="Alfaro M."/>
            <person name="Sun H."/>
            <person name="Tritt A."/>
            <person name="Yoshinaga Y."/>
            <person name="Zwiers L.-H."/>
            <person name="Turgeon B."/>
            <person name="Goodwin S."/>
            <person name="Spatafora J."/>
            <person name="Crous P."/>
            <person name="Grigoriev I."/>
        </authorList>
    </citation>
    <scope>NUCLEOTIDE SEQUENCE</scope>
    <source>
        <strain evidence="11">CBS 101060</strain>
    </source>
</reference>
<dbReference type="EMBL" id="MU006090">
    <property type="protein sequence ID" value="KAF2841956.1"/>
    <property type="molecule type" value="Genomic_DNA"/>
</dbReference>